<evidence type="ECO:0000256" key="1">
    <source>
        <dbReference type="SAM" id="MobiDB-lite"/>
    </source>
</evidence>
<protein>
    <submittedName>
        <fullName evidence="2">Unnamed protein product</fullName>
    </submittedName>
</protein>
<evidence type="ECO:0000313" key="2">
    <source>
        <dbReference type="EMBL" id="GMG17791.1"/>
    </source>
</evidence>
<feature type="region of interest" description="Disordered" evidence="1">
    <location>
        <begin position="30"/>
        <end position="101"/>
    </location>
</feature>
<keyword evidence="3" id="KW-1185">Reference proteome</keyword>
<sequence length="189" mass="19808">MQLFSLWCEFCYDVAFAVTCRYRTLAPSASITTDTPTSSTAYTPTGCSGQELDEASAAGPVPPSNTNSQATADAPTTVDSSDASTTTDASTSKTDSSAFASASTPSVATVGACYTLSEVRHKHVQLAVPHDTASSSLGSSTQVQRGQWRQRSGATKVRHCTNSRAACRQETEQLCVTDSNSLFNSPSSL</sequence>
<feature type="region of interest" description="Disordered" evidence="1">
    <location>
        <begin position="130"/>
        <end position="155"/>
    </location>
</feature>
<evidence type="ECO:0000313" key="3">
    <source>
        <dbReference type="Proteomes" id="UP001165121"/>
    </source>
</evidence>
<dbReference type="AlphaFoldDB" id="A0A9W6YND4"/>
<dbReference type="Proteomes" id="UP001165121">
    <property type="component" value="Unassembled WGS sequence"/>
</dbReference>
<feature type="compositionally biased region" description="Polar residues" evidence="1">
    <location>
        <begin position="132"/>
        <end position="153"/>
    </location>
</feature>
<feature type="compositionally biased region" description="Low complexity" evidence="1">
    <location>
        <begin position="30"/>
        <end position="45"/>
    </location>
</feature>
<organism evidence="2 3">
    <name type="scientific">Phytophthora fragariaefolia</name>
    <dbReference type="NCBI Taxonomy" id="1490495"/>
    <lineage>
        <taxon>Eukaryota</taxon>
        <taxon>Sar</taxon>
        <taxon>Stramenopiles</taxon>
        <taxon>Oomycota</taxon>
        <taxon>Peronosporomycetes</taxon>
        <taxon>Peronosporales</taxon>
        <taxon>Peronosporaceae</taxon>
        <taxon>Phytophthora</taxon>
    </lineage>
</organism>
<reference evidence="2" key="1">
    <citation type="submission" date="2023-04" db="EMBL/GenBank/DDBJ databases">
        <title>Phytophthora fragariaefolia NBRC 109709.</title>
        <authorList>
            <person name="Ichikawa N."/>
            <person name="Sato H."/>
            <person name="Tonouchi N."/>
        </authorList>
    </citation>
    <scope>NUCLEOTIDE SEQUENCE</scope>
    <source>
        <strain evidence="2">NBRC 109709</strain>
    </source>
</reference>
<accession>A0A9W6YND4</accession>
<feature type="compositionally biased region" description="Low complexity" evidence="1">
    <location>
        <begin position="70"/>
        <end position="101"/>
    </location>
</feature>
<name>A0A9W6YND4_9STRA</name>
<proteinExistence type="predicted"/>
<comment type="caution">
    <text evidence="2">The sequence shown here is derived from an EMBL/GenBank/DDBJ whole genome shotgun (WGS) entry which is preliminary data.</text>
</comment>
<gene>
    <name evidence="2" type="ORF">Pfra01_003037500</name>
</gene>
<dbReference type="EMBL" id="BSXT01019093">
    <property type="protein sequence ID" value="GMG17791.1"/>
    <property type="molecule type" value="Genomic_DNA"/>
</dbReference>